<proteinExistence type="predicted"/>
<dbReference type="Proteomes" id="UP001148614">
    <property type="component" value="Unassembled WGS sequence"/>
</dbReference>
<protein>
    <recommendedName>
        <fullName evidence="1">DUF8035 domain-containing protein</fullName>
    </recommendedName>
</protein>
<reference evidence="2" key="1">
    <citation type="submission" date="2022-07" db="EMBL/GenBank/DDBJ databases">
        <title>Genome Sequence of Xylaria arbuscula.</title>
        <authorList>
            <person name="Buettner E."/>
        </authorList>
    </citation>
    <scope>NUCLEOTIDE SEQUENCE</scope>
    <source>
        <strain evidence="2">VT107</strain>
    </source>
</reference>
<comment type="caution">
    <text evidence="2">The sequence shown here is derived from an EMBL/GenBank/DDBJ whole genome shotgun (WGS) entry which is preliminary data.</text>
</comment>
<dbReference type="AlphaFoldDB" id="A0A9W8N9B3"/>
<organism evidence="2 3">
    <name type="scientific">Xylaria arbuscula</name>
    <dbReference type="NCBI Taxonomy" id="114810"/>
    <lineage>
        <taxon>Eukaryota</taxon>
        <taxon>Fungi</taxon>
        <taxon>Dikarya</taxon>
        <taxon>Ascomycota</taxon>
        <taxon>Pezizomycotina</taxon>
        <taxon>Sordariomycetes</taxon>
        <taxon>Xylariomycetidae</taxon>
        <taxon>Xylariales</taxon>
        <taxon>Xylariaceae</taxon>
        <taxon>Xylaria</taxon>
    </lineage>
</organism>
<evidence type="ECO:0000313" key="2">
    <source>
        <dbReference type="EMBL" id="KAJ3563557.1"/>
    </source>
</evidence>
<feature type="domain" description="DUF8035" evidence="1">
    <location>
        <begin position="1"/>
        <end position="53"/>
    </location>
</feature>
<evidence type="ECO:0000259" key="1">
    <source>
        <dbReference type="Pfam" id="PF26118"/>
    </source>
</evidence>
<dbReference type="EMBL" id="JANPWZ010001742">
    <property type="protein sequence ID" value="KAJ3563557.1"/>
    <property type="molecule type" value="Genomic_DNA"/>
</dbReference>
<dbReference type="InterPro" id="IPR058348">
    <property type="entry name" value="DUF8035"/>
</dbReference>
<gene>
    <name evidence="2" type="ORF">NPX13_g8152</name>
</gene>
<sequence>MWTEITKDLVTREAIERLGYEYEETEWFFYIMQYLRYEDVLELTDLTEEIRRRRRRARETEEQDHYTFSRRHHAHRHLPWDRVDDERIVERDVYYDSRYYR</sequence>
<dbReference type="Pfam" id="PF26118">
    <property type="entry name" value="DUF8035"/>
    <property type="match status" value="1"/>
</dbReference>
<dbReference type="VEuPathDB" id="FungiDB:F4678DRAFT_236165"/>
<evidence type="ECO:0000313" key="3">
    <source>
        <dbReference type="Proteomes" id="UP001148614"/>
    </source>
</evidence>
<name>A0A9W8N9B3_9PEZI</name>
<accession>A0A9W8N9B3</accession>
<keyword evidence="3" id="KW-1185">Reference proteome</keyword>